<feature type="domain" description="C-type lectin" evidence="6">
    <location>
        <begin position="394"/>
        <end position="498"/>
    </location>
</feature>
<evidence type="ECO:0000256" key="3">
    <source>
        <dbReference type="ARBA" id="ARBA00022737"/>
    </source>
</evidence>
<dbReference type="GO" id="GO:0005615">
    <property type="term" value="C:extracellular space"/>
    <property type="evidence" value="ECO:0007669"/>
    <property type="project" value="TreeGrafter"/>
</dbReference>
<dbReference type="OrthoDB" id="9805017at2"/>
<feature type="domain" description="C-type lectin" evidence="6">
    <location>
        <begin position="1139"/>
        <end position="1243"/>
    </location>
</feature>
<dbReference type="PROSITE" id="PS50825">
    <property type="entry name" value="HYR"/>
    <property type="match status" value="1"/>
</dbReference>
<dbReference type="Pfam" id="PF00059">
    <property type="entry name" value="Lectin_C"/>
    <property type="match status" value="3"/>
</dbReference>
<dbReference type="InterPro" id="IPR016187">
    <property type="entry name" value="CTDL_fold"/>
</dbReference>
<dbReference type="InterPro" id="IPR003410">
    <property type="entry name" value="HYR_dom"/>
</dbReference>
<keyword evidence="1 5" id="KW-0732">Signal</keyword>
<evidence type="ECO:0000259" key="7">
    <source>
        <dbReference type="PROSITE" id="PS50825"/>
    </source>
</evidence>
<evidence type="ECO:0000256" key="5">
    <source>
        <dbReference type="SAM" id="SignalP"/>
    </source>
</evidence>
<proteinExistence type="predicted"/>
<dbReference type="InterPro" id="IPR013320">
    <property type="entry name" value="ConA-like_dom_sf"/>
</dbReference>
<gene>
    <name evidence="8" type="ORF">SAMN05444278_1111</name>
</gene>
<evidence type="ECO:0000256" key="2">
    <source>
        <dbReference type="ARBA" id="ARBA00022734"/>
    </source>
</evidence>
<name>A0A1M4XX69_9FLAO</name>
<dbReference type="Pfam" id="PF13385">
    <property type="entry name" value="Laminin_G_3"/>
    <property type="match status" value="1"/>
</dbReference>
<dbReference type="SMART" id="SM00560">
    <property type="entry name" value="LamGL"/>
    <property type="match status" value="1"/>
</dbReference>
<dbReference type="EMBL" id="FQTW01000011">
    <property type="protein sequence ID" value="SHE97842.1"/>
    <property type="molecule type" value="Genomic_DNA"/>
</dbReference>
<evidence type="ECO:0000313" key="8">
    <source>
        <dbReference type="EMBL" id="SHE97842.1"/>
    </source>
</evidence>
<keyword evidence="3" id="KW-0677">Repeat</keyword>
<dbReference type="GO" id="GO:0030246">
    <property type="term" value="F:carbohydrate binding"/>
    <property type="evidence" value="ECO:0007669"/>
    <property type="project" value="UniProtKB-KW"/>
</dbReference>
<dbReference type="Gene3D" id="3.10.100.10">
    <property type="entry name" value="Mannose-Binding Protein A, subunit A"/>
    <property type="match status" value="3"/>
</dbReference>
<dbReference type="InterPro" id="IPR051663">
    <property type="entry name" value="CLec_Tetranectin-domain"/>
</dbReference>
<dbReference type="RefSeq" id="WP_073193617.1">
    <property type="nucleotide sequence ID" value="NZ_FQTW01000011.1"/>
</dbReference>
<dbReference type="SUPFAM" id="SSF56436">
    <property type="entry name" value="C-type lectin-like"/>
    <property type="match status" value="3"/>
</dbReference>
<dbReference type="GO" id="GO:0004553">
    <property type="term" value="F:hydrolase activity, hydrolyzing O-glycosyl compounds"/>
    <property type="evidence" value="ECO:0007669"/>
    <property type="project" value="UniProtKB-ARBA"/>
</dbReference>
<dbReference type="STRING" id="1155689.SAMN05444278_1111"/>
<dbReference type="PANTHER" id="PTHR22799">
    <property type="entry name" value="TETRANECTIN-RELATED"/>
    <property type="match status" value="1"/>
</dbReference>
<dbReference type="SMART" id="SM00034">
    <property type="entry name" value="CLECT"/>
    <property type="match status" value="3"/>
</dbReference>
<sequence>MKKLYLLILIFSAFITNAQNNPPTIESQPSLITLNSIPQNLDLNDFNITTDDADGDNVTLSSSVSQFDCNNVSILQNSVRYGNGSSNTLGAGNVQTFKSLRNGFLTKLEVEFRGNTSATTQAVIEVYQNNNADPNLATDVELIGTVTLNIPAQFNALGVGDFDKPIYLELNRMYAFRQISGPGIRMRQGSFYTAGATFNHDFNNALVVTESGGFNNDWKFYVTQFDANGVSAASIPVSASDGTDNTNANVDVYHLSNIAPTAIAQDITVDLDANGNASITPQQIDNGSSVACNDNMNLSLDISNFDCLSIGNNTVILTVEDDYGNSATASSVVTVQDNSAPVFSTINDINANTTGSDEVVTYNLPTITDNCIGSNINFDDYPATPSGFTKMGVFNGHTYFISNSTDTYANFLSTINTINGAYPVSITSAAENNFIANYLSENGQLNALIGINDLLSEGTFVWENGENVSYTNWNSGEPNNSGGNEDVTEIYNNGGWNDIGDANNDRPIIIEFSYSAEQTAGLSSGSSFPIGTTTNTFEALDEYGNTSSVSFDVTINDTGNPTITCPDDITTTATNPIVNFSDPIVTDNSSSSFNFLPGMTFIGNNSGKNFFISDESFSGANAFADAINRGGTVATVNNATQNAFLANALSTNGISEAHIGYSDNASEGSFVWQDGSSSTYTNWRAGEPNNTDGVEDYVTISSGGSWNDVGARGTGNERYILQLDQNEAYVLQTSGLESGSSFPIGTTTVTFEAFDASGNTAACSFDVTVTDFPNVITQNIDVTLDPSGNASITAQDIDNGSSSVSGIASLSLDQSTFDCSDLNTTSSSVSLNFEGNGHIQIDGSAPLDFGGSKGFTFETQIYPRSNANTYILSKTLGGASWPTKLTTMFYINANNQLVFGINRFSAGGWTYLNSPLNSISLNEWQHVAISYSPSTSTMKIYIEGIEVASTTLNTSNPTASPGLLRIGASENGGGQFDGYMDNFRAWENALDTAEVLAAKNNNLSSVNNNLLLHYAFNSDFGTEAIDLSSTERNGTFTGSLNENSWYTGSNNLNPNGTTVTLTATSNSGDVATGTAVVNVINNFTPTVGTAPDDILDYTTNPSGKTVNYNLPLSSTNCLAPQSLDNYPPTPTGFTKMGVFNGHTYFISNAQNTFTNFSTQVSAIQDAHFATITNPEENSFIASYLTDNSLGNAYIGLNDQQNEGVYVWETGEEFIYTNWNTGNPSNSGSGEDVGEIFPDGGWNDLPENLIRYAIIEIPYAIEQITGSGSGETFSPGTTTNEFKVYGKGGGTSTFNFDVEVIQADYIYLNNAWLDAKNPNGNAVATETMLVVDNEASLTSPISLAEVTIENSASVEVNDILSITTSINNNGQITFKSNATSTAQFDEFTGTISGTGTVEVERFIPAKRAFRLMSSAVDGSSIANAWQQDTHITGTGGATNGFDATSTNNSSMFTFDNTITDQSSGAGWQAVTSTSDVISAGTPYRLMVRGDRTIDLTNNEASATATTLSASGTMYTGSYSPTIASAADNYSFVGNPYQAVVDFASVTKSNLTDFIYVWDASVAGSNGNGGYITVQVSTGNITAPSPSSSDASQYIAPGQAFFVQNTATGNGSITFNEADKATSQDQVSIFSTYTNFYINSRLYKASALQNGEMESDAIGLRFNENYTTIGSDEDASKLANPGENYAIVNNGFKSIDKQNIPTDGHQIDLLMMNYEDTAYSLSFNLGNQPETLKVYLNDSYLNTQTELTESTTYDFTVDANVPESIDQNRFHLSFEEVPLNNQSFDAGQVRLYPNPVIHQLQIELPASVEINSVNIFNTLGQEVLTTTQSQVDVSRLASGVYVVELETSAGKV</sequence>
<dbReference type="Gene3D" id="2.60.120.200">
    <property type="match status" value="1"/>
</dbReference>
<dbReference type="InterPro" id="IPR001304">
    <property type="entry name" value="C-type_lectin-like"/>
</dbReference>
<reference evidence="8 9" key="1">
    <citation type="submission" date="2016-11" db="EMBL/GenBank/DDBJ databases">
        <authorList>
            <person name="Jaros S."/>
            <person name="Januszkiewicz K."/>
            <person name="Wedrychowicz H."/>
        </authorList>
    </citation>
    <scope>NUCLEOTIDE SEQUENCE [LARGE SCALE GENOMIC DNA]</scope>
    <source>
        <strain evidence="8 9">DSM 25661</strain>
    </source>
</reference>
<evidence type="ECO:0000256" key="4">
    <source>
        <dbReference type="ARBA" id="ARBA00023157"/>
    </source>
</evidence>
<keyword evidence="2" id="KW-0430">Lectin</keyword>
<evidence type="ECO:0000313" key="9">
    <source>
        <dbReference type="Proteomes" id="UP000184462"/>
    </source>
</evidence>
<dbReference type="Pfam" id="PF18962">
    <property type="entry name" value="Por_Secre_tail"/>
    <property type="match status" value="1"/>
</dbReference>
<dbReference type="Proteomes" id="UP000184462">
    <property type="component" value="Unassembled WGS sequence"/>
</dbReference>
<evidence type="ECO:0000259" key="6">
    <source>
        <dbReference type="PROSITE" id="PS50041"/>
    </source>
</evidence>
<dbReference type="NCBIfam" id="TIGR04183">
    <property type="entry name" value="Por_Secre_tail"/>
    <property type="match status" value="1"/>
</dbReference>
<feature type="domain" description="HYR" evidence="7">
    <location>
        <begin position="684"/>
        <end position="771"/>
    </location>
</feature>
<keyword evidence="4" id="KW-1015">Disulfide bond</keyword>
<feature type="chain" id="PRO_5012070073" evidence="5">
    <location>
        <begin position="19"/>
        <end position="1850"/>
    </location>
</feature>
<accession>A0A1M4XX69</accession>
<feature type="signal peptide" evidence="5">
    <location>
        <begin position="1"/>
        <end position="18"/>
    </location>
</feature>
<dbReference type="PANTHER" id="PTHR22799:SF6">
    <property type="entry name" value="C-TYPE LECTIN DOMAIN FAMILY 4 MEMBER M-LIKE"/>
    <property type="match status" value="1"/>
</dbReference>
<feature type="non-terminal residue" evidence="8">
    <location>
        <position position="1850"/>
    </location>
</feature>
<organism evidence="8 9">
    <name type="scientific">Psychroflexus salarius</name>
    <dbReference type="NCBI Taxonomy" id="1155689"/>
    <lineage>
        <taxon>Bacteria</taxon>
        <taxon>Pseudomonadati</taxon>
        <taxon>Bacteroidota</taxon>
        <taxon>Flavobacteriia</taxon>
        <taxon>Flavobacteriales</taxon>
        <taxon>Flavobacteriaceae</taxon>
        <taxon>Psychroflexus</taxon>
    </lineage>
</organism>
<dbReference type="InterPro" id="IPR026444">
    <property type="entry name" value="Secre_tail"/>
</dbReference>
<dbReference type="SUPFAM" id="SSF49899">
    <property type="entry name" value="Concanavalin A-like lectins/glucanases"/>
    <property type="match status" value="1"/>
</dbReference>
<feature type="domain" description="C-type lectin" evidence="6">
    <location>
        <begin position="605"/>
        <end position="708"/>
    </location>
</feature>
<protein>
    <submittedName>
        <fullName evidence="8">Por secretion system C-terminal sorting domain-containing protein</fullName>
    </submittedName>
</protein>
<evidence type="ECO:0000256" key="1">
    <source>
        <dbReference type="ARBA" id="ARBA00022729"/>
    </source>
</evidence>
<dbReference type="PROSITE" id="PS50041">
    <property type="entry name" value="C_TYPE_LECTIN_2"/>
    <property type="match status" value="3"/>
</dbReference>
<keyword evidence="9" id="KW-1185">Reference proteome</keyword>
<dbReference type="InterPro" id="IPR016186">
    <property type="entry name" value="C-type_lectin-like/link_sf"/>
</dbReference>
<dbReference type="GO" id="GO:0005975">
    <property type="term" value="P:carbohydrate metabolic process"/>
    <property type="evidence" value="ECO:0007669"/>
    <property type="project" value="UniProtKB-ARBA"/>
</dbReference>
<dbReference type="InterPro" id="IPR006558">
    <property type="entry name" value="LamG-like"/>
</dbReference>
<dbReference type="Pfam" id="PF02494">
    <property type="entry name" value="HYR"/>
    <property type="match status" value="1"/>
</dbReference>